<dbReference type="RefSeq" id="WP_120761647.1">
    <property type="nucleotide sequence ID" value="NZ_CP032630.1"/>
</dbReference>
<evidence type="ECO:0000256" key="2">
    <source>
        <dbReference type="SAM" id="SignalP"/>
    </source>
</evidence>
<dbReference type="OrthoDB" id="9812829at2"/>
<reference evidence="4" key="1">
    <citation type="submission" date="2018-09" db="EMBL/GenBank/DDBJ databases">
        <title>Genome sequencing of strain 2DFWR-13.</title>
        <authorList>
            <person name="Heo J."/>
            <person name="Kim S.-J."/>
            <person name="Kwon S.-W."/>
        </authorList>
    </citation>
    <scope>NUCLEOTIDE SEQUENCE [LARGE SCALE GENOMIC DNA]</scope>
    <source>
        <strain evidence="4">2DFWR-13</strain>
    </source>
</reference>
<feature type="signal peptide" evidence="2">
    <location>
        <begin position="1"/>
        <end position="27"/>
    </location>
</feature>
<proteinExistence type="predicted"/>
<protein>
    <submittedName>
        <fullName evidence="3">Carbohydrate-binding domain-containing protein</fullName>
    </submittedName>
</protein>
<dbReference type="Pfam" id="PF14262">
    <property type="entry name" value="Cthe_2159"/>
    <property type="match status" value="1"/>
</dbReference>
<feature type="region of interest" description="Disordered" evidence="1">
    <location>
        <begin position="472"/>
        <end position="513"/>
    </location>
</feature>
<evidence type="ECO:0000256" key="1">
    <source>
        <dbReference type="SAM" id="MobiDB-lite"/>
    </source>
</evidence>
<evidence type="ECO:0000313" key="3">
    <source>
        <dbReference type="EMBL" id="AYF97296.1"/>
    </source>
</evidence>
<gene>
    <name evidence="3" type="ORF">D7I47_02870</name>
</gene>
<feature type="chain" id="PRO_5017453799" evidence="2">
    <location>
        <begin position="28"/>
        <end position="513"/>
    </location>
</feature>
<dbReference type="PROSITE" id="PS51257">
    <property type="entry name" value="PROKAR_LIPOPROTEIN"/>
    <property type="match status" value="1"/>
</dbReference>
<sequence>MPTRRTSALLSAAALAAALGLTGCAVAATTTQDGSTRTASEIATPDDLTAEAILAANSDATTVNDDEWDASTAVDLAVSADTVTITEAGVYRLSGDYTGGVVVDAGDEAQVVLILDGAEISNADGPGIQVTSADDVGIFLEDGSTNTVSDAGTGYADDADFHAAIASDADLTISGTGALEVDAVDDGISTSDDLVILSGTIAVTAGDDGLRGHDALVVKDGALTVDAGGDALTSDQDGDETQGWIELAGGTLDLTAGDDGLDAQTDIVVTGGALTVDAADDGLHSEVVLAIEGGEVTVANANEGIESFTISIAGGTIDVTTSDDGLNASGGTSSGGGMGDGGQLLSLSGGTLTVNAQGDGLDSNGSIEMTGGDVVVQGPTADDNGALDSNGSFTISGGTLVAIGSSGMAETPDADSAQGFVSIGVTGSAGDVVEVTDADGTVIAEVTASKSFGNIVVSTAEVVDGQSYTATVNGSSAGTGTAGEASSGFGGGGGMGGGGGGQRQGGGGSAPRG</sequence>
<feature type="compositionally biased region" description="Gly residues" evidence="1">
    <location>
        <begin position="488"/>
        <end position="513"/>
    </location>
</feature>
<dbReference type="AlphaFoldDB" id="A0A387B873"/>
<dbReference type="EMBL" id="CP032630">
    <property type="protein sequence ID" value="AYF97296.1"/>
    <property type="molecule type" value="Genomic_DNA"/>
</dbReference>
<dbReference type="Proteomes" id="UP000278886">
    <property type="component" value="Chromosome"/>
</dbReference>
<keyword evidence="4" id="KW-1185">Reference proteome</keyword>
<name>A0A387B873_9MICO</name>
<evidence type="ECO:0000313" key="4">
    <source>
        <dbReference type="Proteomes" id="UP000278886"/>
    </source>
</evidence>
<keyword evidence="2" id="KW-0732">Signal</keyword>
<accession>A0A387B873</accession>
<feature type="compositionally biased region" description="Low complexity" evidence="1">
    <location>
        <begin position="474"/>
        <end position="487"/>
    </location>
</feature>
<dbReference type="KEGG" id="lyd:D7I47_02870"/>
<organism evidence="3 4">
    <name type="scientific">Protaetiibacter intestinalis</name>
    <dbReference type="NCBI Taxonomy" id="2419774"/>
    <lineage>
        <taxon>Bacteria</taxon>
        <taxon>Bacillati</taxon>
        <taxon>Actinomycetota</taxon>
        <taxon>Actinomycetes</taxon>
        <taxon>Micrococcales</taxon>
        <taxon>Microbacteriaceae</taxon>
        <taxon>Protaetiibacter</taxon>
    </lineage>
</organism>
<dbReference type="InterPro" id="IPR025584">
    <property type="entry name" value="Cthe_2159"/>
</dbReference>